<evidence type="ECO:0000256" key="5">
    <source>
        <dbReference type="PIRSR" id="PIRSR601486-1"/>
    </source>
</evidence>
<dbReference type="CDD" id="cd00454">
    <property type="entry name" value="TrHb1_N"/>
    <property type="match status" value="1"/>
</dbReference>
<dbReference type="GO" id="GO:0019825">
    <property type="term" value="F:oxygen binding"/>
    <property type="evidence" value="ECO:0007669"/>
    <property type="project" value="InterPro"/>
</dbReference>
<proteinExistence type="predicted"/>
<dbReference type="Gene3D" id="1.10.490.10">
    <property type="entry name" value="Globins"/>
    <property type="match status" value="1"/>
</dbReference>
<dbReference type="InterPro" id="IPR001486">
    <property type="entry name" value="Hemoglobin_trunc"/>
</dbReference>
<dbReference type="SUPFAM" id="SSF46458">
    <property type="entry name" value="Globin-like"/>
    <property type="match status" value="1"/>
</dbReference>
<keyword evidence="1" id="KW-0813">Transport</keyword>
<dbReference type="Pfam" id="PF01152">
    <property type="entry name" value="Bac_globin"/>
    <property type="match status" value="1"/>
</dbReference>
<dbReference type="STRING" id="187330.AMS58_00335"/>
<evidence type="ECO:0000313" key="6">
    <source>
        <dbReference type="EMBL" id="KPH56930.1"/>
    </source>
</evidence>
<dbReference type="AlphaFoldDB" id="A0A0N1ECM9"/>
<keyword evidence="4 5" id="KW-0408">Iron</keyword>
<dbReference type="Proteomes" id="UP000037848">
    <property type="component" value="Unassembled WGS sequence"/>
</dbReference>
<accession>A0A0N1ECM9</accession>
<evidence type="ECO:0000256" key="3">
    <source>
        <dbReference type="ARBA" id="ARBA00022723"/>
    </source>
</evidence>
<organism evidence="6 7">
    <name type="scientific">Pseudoalteromonas porphyrae</name>
    <dbReference type="NCBI Taxonomy" id="187330"/>
    <lineage>
        <taxon>Bacteria</taxon>
        <taxon>Pseudomonadati</taxon>
        <taxon>Pseudomonadota</taxon>
        <taxon>Gammaproteobacteria</taxon>
        <taxon>Alteromonadales</taxon>
        <taxon>Pseudoalteromonadaceae</taxon>
        <taxon>Pseudoalteromonas</taxon>
    </lineage>
</organism>
<reference evidence="6 7" key="1">
    <citation type="submission" date="2015-08" db="EMBL/GenBank/DDBJ databases">
        <title>Draft Genome Sequence of Pseudoalteromonas porphyrae UCD-SED14.</title>
        <authorList>
            <person name="Coil D.A."/>
            <person name="Jospin G."/>
            <person name="Lee R.D."/>
            <person name="Eisen J.A."/>
        </authorList>
    </citation>
    <scope>NUCLEOTIDE SEQUENCE [LARGE SCALE GENOMIC DNA]</scope>
    <source>
        <strain evidence="6 7">UCD-SED14</strain>
    </source>
</reference>
<dbReference type="OrthoDB" id="9795814at2"/>
<keyword evidence="7" id="KW-1185">Reference proteome</keyword>
<dbReference type="InterPro" id="IPR009050">
    <property type="entry name" value="Globin-like_sf"/>
</dbReference>
<name>A0A0N1ECM9_9GAMM</name>
<keyword evidence="2 5" id="KW-0349">Heme</keyword>
<dbReference type="GO" id="GO:0046872">
    <property type="term" value="F:metal ion binding"/>
    <property type="evidence" value="ECO:0007669"/>
    <property type="project" value="UniProtKB-KW"/>
</dbReference>
<gene>
    <name evidence="6" type="ORF">ADS77_19385</name>
</gene>
<dbReference type="InterPro" id="IPR012292">
    <property type="entry name" value="Globin/Proto"/>
</dbReference>
<sequence length="139" mass="15494">MKSTLIIVALLLMLGGCKSTGGPTLYQQLDGKAGIERLIDSFINQIARDEKIIHYFEDANITHFRDGFINHLCALTDGPCEYIGDDMVAIHTGMNINETDFNHVVELLINAMNELNINHTVQNKVLAKMAPLRAEIIEI</sequence>
<evidence type="ECO:0000256" key="4">
    <source>
        <dbReference type="ARBA" id="ARBA00023004"/>
    </source>
</evidence>
<evidence type="ECO:0000313" key="7">
    <source>
        <dbReference type="Proteomes" id="UP000037848"/>
    </source>
</evidence>
<protein>
    <submittedName>
        <fullName evidence="6">Globin</fullName>
    </submittedName>
</protein>
<evidence type="ECO:0000256" key="2">
    <source>
        <dbReference type="ARBA" id="ARBA00022617"/>
    </source>
</evidence>
<dbReference type="EMBL" id="LHPH01000030">
    <property type="protein sequence ID" value="KPH56930.1"/>
    <property type="molecule type" value="Genomic_DNA"/>
</dbReference>
<dbReference type="RefSeq" id="WP_054203024.1">
    <property type="nucleotide sequence ID" value="NZ_LHPH01000030.1"/>
</dbReference>
<keyword evidence="3 5" id="KW-0479">Metal-binding</keyword>
<feature type="binding site" description="distal binding residue" evidence="5">
    <location>
        <position position="91"/>
    </location>
    <ligand>
        <name>heme</name>
        <dbReference type="ChEBI" id="CHEBI:30413"/>
    </ligand>
    <ligandPart>
        <name>Fe</name>
        <dbReference type="ChEBI" id="CHEBI:18248"/>
    </ligandPart>
</feature>
<evidence type="ECO:0000256" key="1">
    <source>
        <dbReference type="ARBA" id="ARBA00022448"/>
    </source>
</evidence>
<dbReference type="GO" id="GO:0020037">
    <property type="term" value="F:heme binding"/>
    <property type="evidence" value="ECO:0007669"/>
    <property type="project" value="InterPro"/>
</dbReference>
<dbReference type="PATRIC" id="fig|187330.3.peg.2529"/>
<comment type="caution">
    <text evidence="6">The sequence shown here is derived from an EMBL/GenBank/DDBJ whole genome shotgun (WGS) entry which is preliminary data.</text>
</comment>
<dbReference type="PROSITE" id="PS51257">
    <property type="entry name" value="PROKAR_LIPOPROTEIN"/>
    <property type="match status" value="1"/>
</dbReference>